<reference evidence="2 3" key="1">
    <citation type="submission" date="2019-04" db="EMBL/GenBank/DDBJ databases">
        <title>Microbes associate with the intestines of laboratory mice.</title>
        <authorList>
            <person name="Navarre W."/>
            <person name="Wong E."/>
            <person name="Huang K."/>
            <person name="Tropini C."/>
            <person name="Ng K."/>
            <person name="Yu B."/>
        </authorList>
    </citation>
    <scope>NUCLEOTIDE SEQUENCE [LARGE SCALE GENOMIC DNA]</scope>
    <source>
        <strain evidence="2 3">NM26_J9</strain>
    </source>
</reference>
<dbReference type="RefSeq" id="WP_004047466.1">
    <property type="nucleotide sequence ID" value="NZ_BDFM01000189.1"/>
</dbReference>
<name>A0A4S2EIT0_9LACO</name>
<dbReference type="AlphaFoldDB" id="A0A4S2EIT0"/>
<accession>A0A4S2EIT0</accession>
<comment type="caution">
    <text evidence="2">The sequence shown here is derived from an EMBL/GenBank/DDBJ whole genome shotgun (WGS) entry which is preliminary data.</text>
</comment>
<sequence>MNTAENEFLTWDGGFVAEESEFVVLDPGVCKFTVRGFERKIYDGKSDKIPNGTPYAEIEMEFVGTKGKTTVKERLYLLKRMQWKLTEFFAAIGQNPTIGQAFMPNWNAVIGSSGYAELEVNHYKDNNGNDRSNNRPNKFLKPNAPEIASAQQPAPVQTTVQPQPQPQPVQQAPVTPQQTTQPVQPAPAQQTQQTQPQQTTQAGFTPGAF</sequence>
<protein>
    <submittedName>
        <fullName evidence="2">Uncharacterized protein</fullName>
    </submittedName>
</protein>
<gene>
    <name evidence="2" type="ORF">E5340_04365</name>
</gene>
<feature type="region of interest" description="Disordered" evidence="1">
    <location>
        <begin position="123"/>
        <end position="142"/>
    </location>
</feature>
<proteinExistence type="predicted"/>
<feature type="region of interest" description="Disordered" evidence="1">
    <location>
        <begin position="148"/>
        <end position="209"/>
    </location>
</feature>
<dbReference type="EMBL" id="SRYK01000015">
    <property type="protein sequence ID" value="TGY55909.1"/>
    <property type="molecule type" value="Genomic_DNA"/>
</dbReference>
<dbReference type="Proteomes" id="UP000306855">
    <property type="component" value="Unassembled WGS sequence"/>
</dbReference>
<dbReference type="OrthoDB" id="1645191at2"/>
<evidence type="ECO:0000256" key="1">
    <source>
        <dbReference type="SAM" id="MobiDB-lite"/>
    </source>
</evidence>
<evidence type="ECO:0000313" key="3">
    <source>
        <dbReference type="Proteomes" id="UP000306855"/>
    </source>
</evidence>
<organism evidence="2 3">
    <name type="scientific">Ligilactobacillus murinus</name>
    <dbReference type="NCBI Taxonomy" id="1622"/>
    <lineage>
        <taxon>Bacteria</taxon>
        <taxon>Bacillati</taxon>
        <taxon>Bacillota</taxon>
        <taxon>Bacilli</taxon>
        <taxon>Lactobacillales</taxon>
        <taxon>Lactobacillaceae</taxon>
        <taxon>Ligilactobacillus</taxon>
    </lineage>
</organism>
<feature type="compositionally biased region" description="Low complexity" evidence="1">
    <location>
        <begin position="150"/>
        <end position="202"/>
    </location>
</feature>
<evidence type="ECO:0000313" key="2">
    <source>
        <dbReference type="EMBL" id="TGY55909.1"/>
    </source>
</evidence>